<dbReference type="PANTHER" id="PTHR41533">
    <property type="entry name" value="L,D-TRANSPEPTIDASE HI_1667-RELATED"/>
    <property type="match status" value="1"/>
</dbReference>
<sequence length="543" mass="62345">MSCNTPAGNEHSESAQEEAKKNVSSRDRSITPANSYSSLFMDSIAVENYIAQQKAPDSISRRIRSFYNARNYQYAWFDNDGLTEQARGFWSLIDYHTTYSHDSTLNNKALQKKMDNLIADEAFRVNASDKSTLNTELQLTQHFIRFMMSEYPEGYVKRKEMERFVPFKKQDALHLADSLIKKKHKDDKYFEHLNESYGKLKDQLANYYTLATKGGWQPVTLSGKSIKKGTSSPTIVQIKQTLHMLGDLPVIDTTPVFNDTLEMAVKSFQERHGYKPDGVIGGSFIKELNVPVQQRIQQLLINMDRMRWLPNTPKSDNLIVVNIPEYMLHMYEGKQKAWDMVVVVGKSGHNTMMFNGDLNQIVFSPYWNVPPSIVQKEVLPAMERDPNYLASQNMEIIGDDGGIPSIRQLPGTGNALGKVKFLFPNSFNIYFHDTPSKSLFERDQRAFSHGCIRLSDPFKMAQYLLRNEPEWTPERIQEAMDAGVEKYVKLKHPVPVIITYYTAWVDDAGRLNFRNDIYKHDEMLAKKMFTQTAFANNEAVAKK</sequence>
<dbReference type="InterPro" id="IPR036365">
    <property type="entry name" value="PGBD-like_sf"/>
</dbReference>
<dbReference type="PANTHER" id="PTHR41533:SF2">
    <property type="entry name" value="BLR7131 PROTEIN"/>
    <property type="match status" value="1"/>
</dbReference>
<dbReference type="KEGG" id="fla:SY85_08675"/>
<evidence type="ECO:0000256" key="2">
    <source>
        <dbReference type="ARBA" id="ARBA00005992"/>
    </source>
</evidence>
<evidence type="ECO:0000313" key="11">
    <source>
        <dbReference type="Proteomes" id="UP000077177"/>
    </source>
</evidence>
<comment type="similarity">
    <text evidence="2">Belongs to the YkuD family.</text>
</comment>
<dbReference type="Pfam" id="PF01471">
    <property type="entry name" value="PG_binding_1"/>
    <property type="match status" value="1"/>
</dbReference>
<dbReference type="GO" id="GO:0008360">
    <property type="term" value="P:regulation of cell shape"/>
    <property type="evidence" value="ECO:0007669"/>
    <property type="project" value="UniProtKB-UniRule"/>
</dbReference>
<keyword evidence="11" id="KW-1185">Reference proteome</keyword>
<dbReference type="GO" id="GO:0016740">
    <property type="term" value="F:transferase activity"/>
    <property type="evidence" value="ECO:0007669"/>
    <property type="project" value="UniProtKB-KW"/>
</dbReference>
<reference evidence="11" key="1">
    <citation type="submission" date="2015-01" db="EMBL/GenBank/DDBJ databases">
        <title>Flavisolibacter sp./LCS9/ whole genome sequencing.</title>
        <authorList>
            <person name="Kim M.K."/>
            <person name="Srinivasan S."/>
            <person name="Lee J.-J."/>
        </authorList>
    </citation>
    <scope>NUCLEOTIDE SEQUENCE [LARGE SCALE GENOMIC DNA]</scope>
    <source>
        <strain evidence="11">LCS9</strain>
    </source>
</reference>
<dbReference type="InterPro" id="IPR038063">
    <property type="entry name" value="Transpep_catalytic_dom"/>
</dbReference>
<dbReference type="CDD" id="cd16913">
    <property type="entry name" value="YkuD_like"/>
    <property type="match status" value="1"/>
</dbReference>
<reference evidence="10 11" key="2">
    <citation type="journal article" date="2016" name="Int. J. Syst. Evol. Microbiol.">
        <title>Flavisolibacter tropicus sp. nov., isolated from tropical soil.</title>
        <authorList>
            <person name="Lee J.J."/>
            <person name="Kang M.S."/>
            <person name="Kim G.S."/>
            <person name="Lee C.S."/>
            <person name="Lim S."/>
            <person name="Lee J."/>
            <person name="Roh S.H."/>
            <person name="Kang H."/>
            <person name="Ha J.M."/>
            <person name="Bae S."/>
            <person name="Jung H.Y."/>
            <person name="Kim M.K."/>
        </authorList>
    </citation>
    <scope>NUCLEOTIDE SEQUENCE [LARGE SCALE GENOMIC DNA]</scope>
    <source>
        <strain evidence="10 11">LCS9</strain>
    </source>
</reference>
<dbReference type="STRING" id="1492898.SY85_08675"/>
<proteinExistence type="inferred from homology"/>
<evidence type="ECO:0000256" key="7">
    <source>
        <dbReference type="PROSITE-ProRule" id="PRU01373"/>
    </source>
</evidence>
<feature type="region of interest" description="Disordered" evidence="8">
    <location>
        <begin position="1"/>
        <end position="29"/>
    </location>
</feature>
<keyword evidence="5 7" id="KW-0573">Peptidoglycan synthesis</keyword>
<keyword evidence="6 7" id="KW-0961">Cell wall biogenesis/degradation</keyword>
<dbReference type="InterPro" id="IPR036366">
    <property type="entry name" value="PGBDSf"/>
</dbReference>
<dbReference type="InterPro" id="IPR005490">
    <property type="entry name" value="LD_TPept_cat_dom"/>
</dbReference>
<feature type="active site" description="Nucleophile" evidence="7">
    <location>
        <position position="451"/>
    </location>
</feature>
<dbReference type="Pfam" id="PF03734">
    <property type="entry name" value="YkuD"/>
    <property type="match status" value="1"/>
</dbReference>
<evidence type="ECO:0000313" key="10">
    <source>
        <dbReference type="EMBL" id="ANE53384.1"/>
    </source>
</evidence>
<dbReference type="Gene3D" id="1.10.101.10">
    <property type="entry name" value="PGBD-like superfamily/PGBD"/>
    <property type="match status" value="1"/>
</dbReference>
<gene>
    <name evidence="10" type="ORF">SY85_08675</name>
</gene>
<dbReference type="Gene3D" id="2.40.440.10">
    <property type="entry name" value="L,D-transpeptidase catalytic domain-like"/>
    <property type="match status" value="1"/>
</dbReference>
<dbReference type="SUPFAM" id="SSF141523">
    <property type="entry name" value="L,D-transpeptidase catalytic domain-like"/>
    <property type="match status" value="1"/>
</dbReference>
<feature type="domain" description="L,D-TPase catalytic" evidence="9">
    <location>
        <begin position="317"/>
        <end position="477"/>
    </location>
</feature>
<dbReference type="EMBL" id="CP011390">
    <property type="protein sequence ID" value="ANE53384.1"/>
    <property type="molecule type" value="Genomic_DNA"/>
</dbReference>
<dbReference type="GO" id="GO:0004180">
    <property type="term" value="F:carboxypeptidase activity"/>
    <property type="evidence" value="ECO:0007669"/>
    <property type="project" value="UniProtKB-ARBA"/>
</dbReference>
<keyword evidence="4 7" id="KW-0133">Cell shape</keyword>
<keyword evidence="3" id="KW-0808">Transferase</keyword>
<dbReference type="Proteomes" id="UP000077177">
    <property type="component" value="Chromosome"/>
</dbReference>
<name>A0A172U2L9_9BACT</name>
<evidence type="ECO:0000259" key="9">
    <source>
        <dbReference type="PROSITE" id="PS52029"/>
    </source>
</evidence>
<dbReference type="InterPro" id="IPR045380">
    <property type="entry name" value="LD_TPept_scaffold_dom"/>
</dbReference>
<feature type="compositionally biased region" description="Basic and acidic residues" evidence="8">
    <location>
        <begin position="10"/>
        <end position="29"/>
    </location>
</feature>
<evidence type="ECO:0000256" key="5">
    <source>
        <dbReference type="ARBA" id="ARBA00022984"/>
    </source>
</evidence>
<dbReference type="AlphaFoldDB" id="A0A172U2L9"/>
<feature type="active site" description="Proton donor/acceptor" evidence="7">
    <location>
        <position position="432"/>
    </location>
</feature>
<dbReference type="SUPFAM" id="SSF47090">
    <property type="entry name" value="PGBD-like"/>
    <property type="match status" value="1"/>
</dbReference>
<dbReference type="UniPathway" id="UPA00219"/>
<evidence type="ECO:0000256" key="1">
    <source>
        <dbReference type="ARBA" id="ARBA00004752"/>
    </source>
</evidence>
<dbReference type="InterPro" id="IPR002477">
    <property type="entry name" value="Peptidoglycan-bd-like"/>
</dbReference>
<evidence type="ECO:0000256" key="8">
    <source>
        <dbReference type="SAM" id="MobiDB-lite"/>
    </source>
</evidence>
<dbReference type="GO" id="GO:0071555">
    <property type="term" value="P:cell wall organization"/>
    <property type="evidence" value="ECO:0007669"/>
    <property type="project" value="UniProtKB-UniRule"/>
</dbReference>
<accession>A0A172U2L9</accession>
<comment type="pathway">
    <text evidence="1 7">Cell wall biogenesis; peptidoglycan biosynthesis.</text>
</comment>
<protein>
    <submittedName>
        <fullName evidence="10">ErfK/YbiS/YcfS/YnhG family protein</fullName>
    </submittedName>
</protein>
<evidence type="ECO:0000256" key="4">
    <source>
        <dbReference type="ARBA" id="ARBA00022960"/>
    </source>
</evidence>
<dbReference type="PROSITE" id="PS52029">
    <property type="entry name" value="LD_TPASE"/>
    <property type="match status" value="1"/>
</dbReference>
<dbReference type="GO" id="GO:0009252">
    <property type="term" value="P:peptidoglycan biosynthetic process"/>
    <property type="evidence" value="ECO:0007669"/>
    <property type="project" value="UniProtKB-UniPathway"/>
</dbReference>
<organism evidence="10 11">
    <name type="scientific">Flavisolibacter tropicus</name>
    <dbReference type="NCBI Taxonomy" id="1492898"/>
    <lineage>
        <taxon>Bacteria</taxon>
        <taxon>Pseudomonadati</taxon>
        <taxon>Bacteroidota</taxon>
        <taxon>Chitinophagia</taxon>
        <taxon>Chitinophagales</taxon>
        <taxon>Chitinophagaceae</taxon>
        <taxon>Flavisolibacter</taxon>
    </lineage>
</organism>
<dbReference type="Pfam" id="PF20142">
    <property type="entry name" value="Scaffold"/>
    <property type="match status" value="1"/>
</dbReference>
<dbReference type="InterPro" id="IPR052905">
    <property type="entry name" value="LD-transpeptidase_YkuD-like"/>
</dbReference>
<dbReference type="PATRIC" id="fig|1492898.3.peg.1863"/>
<evidence type="ECO:0000256" key="6">
    <source>
        <dbReference type="ARBA" id="ARBA00023316"/>
    </source>
</evidence>
<evidence type="ECO:0000256" key="3">
    <source>
        <dbReference type="ARBA" id="ARBA00022679"/>
    </source>
</evidence>